<protein>
    <recommendedName>
        <fullName evidence="2">DUF6533 domain-containing protein</fullName>
    </recommendedName>
</protein>
<evidence type="ECO:0000313" key="4">
    <source>
        <dbReference type="Proteomes" id="UP000053647"/>
    </source>
</evidence>
<keyword evidence="4" id="KW-1185">Reference proteome</keyword>
<evidence type="ECO:0000259" key="2">
    <source>
        <dbReference type="Pfam" id="PF20151"/>
    </source>
</evidence>
<dbReference type="Proteomes" id="UP000053647">
    <property type="component" value="Unassembled WGS sequence"/>
</dbReference>
<dbReference type="InterPro" id="IPR045340">
    <property type="entry name" value="DUF6533"/>
</dbReference>
<reference evidence="3 4" key="1">
    <citation type="submission" date="2014-06" db="EMBL/GenBank/DDBJ databases">
        <authorList>
            <consortium name="DOE Joint Genome Institute"/>
            <person name="Kuo A."/>
            <person name="Kohler A."/>
            <person name="Nagy L.G."/>
            <person name="Floudas D."/>
            <person name="Copeland A."/>
            <person name="Barry K.W."/>
            <person name="Cichocki N."/>
            <person name="Veneault-Fourrey C."/>
            <person name="LaButti K."/>
            <person name="Lindquist E.A."/>
            <person name="Lipzen A."/>
            <person name="Lundell T."/>
            <person name="Morin E."/>
            <person name="Murat C."/>
            <person name="Sun H."/>
            <person name="Tunlid A."/>
            <person name="Henrissat B."/>
            <person name="Grigoriev I.V."/>
            <person name="Hibbett D.S."/>
            <person name="Martin F."/>
            <person name="Nordberg H.P."/>
            <person name="Cantor M.N."/>
            <person name="Hua S.X."/>
        </authorList>
    </citation>
    <scope>NUCLEOTIDE SEQUENCE [LARGE SCALE GENOMIC DNA]</scope>
    <source>
        <strain evidence="3 4">ATCC 200175</strain>
    </source>
</reference>
<sequence>MFSDTSSWALPQLNNYISVAIMTAVGYDYVLTLPNEIEYVWVGKLCLSQLPPLILPKKRPWSWVSMLFIVVRYVGCSNAMVGAIFSSTFVPWSVMTCVSIPWLNDVKSLTLIEKVVMEWMFPVFLGAADLLMILRIFAIYNRSRRILAILLAIYIPQIVLLVVATVIYTAPSYLSVSATELTAVKACVEAYSTPYLFQTLFVPYVLVPRLILGALLLIFATTQFVKQSINTYNAIKRWRSNRYMTLFLQEGVLYFIVYLLYNVASLMCNYGGGYIVVSAASGIFPYILVPRFVISVRELRSSCIGEHVDTGFGVASQNTCRNENV</sequence>
<dbReference type="OrthoDB" id="2661111at2759"/>
<keyword evidence="1" id="KW-1133">Transmembrane helix</keyword>
<feature type="domain" description="DUF6533" evidence="2">
    <location>
        <begin position="16"/>
        <end position="75"/>
    </location>
</feature>
<feature type="transmembrane region" description="Helical" evidence="1">
    <location>
        <begin position="273"/>
        <end position="294"/>
    </location>
</feature>
<dbReference type="EMBL" id="KN819584">
    <property type="protein sequence ID" value="KIJ08637.1"/>
    <property type="molecule type" value="Genomic_DNA"/>
</dbReference>
<proteinExistence type="predicted"/>
<name>A0A0C9TLL7_PAXIN</name>
<evidence type="ECO:0000313" key="3">
    <source>
        <dbReference type="EMBL" id="KIJ08637.1"/>
    </source>
</evidence>
<feature type="transmembrane region" description="Helical" evidence="1">
    <location>
        <begin position="201"/>
        <end position="222"/>
    </location>
</feature>
<reference evidence="4" key="2">
    <citation type="submission" date="2015-01" db="EMBL/GenBank/DDBJ databases">
        <title>Evolutionary Origins and Diversification of the Mycorrhizal Mutualists.</title>
        <authorList>
            <consortium name="DOE Joint Genome Institute"/>
            <consortium name="Mycorrhizal Genomics Consortium"/>
            <person name="Kohler A."/>
            <person name="Kuo A."/>
            <person name="Nagy L.G."/>
            <person name="Floudas D."/>
            <person name="Copeland A."/>
            <person name="Barry K.W."/>
            <person name="Cichocki N."/>
            <person name="Veneault-Fourrey C."/>
            <person name="LaButti K."/>
            <person name="Lindquist E.A."/>
            <person name="Lipzen A."/>
            <person name="Lundell T."/>
            <person name="Morin E."/>
            <person name="Murat C."/>
            <person name="Riley R."/>
            <person name="Ohm R."/>
            <person name="Sun H."/>
            <person name="Tunlid A."/>
            <person name="Henrissat B."/>
            <person name="Grigoriev I.V."/>
            <person name="Hibbett D.S."/>
            <person name="Martin F."/>
        </authorList>
    </citation>
    <scope>NUCLEOTIDE SEQUENCE [LARGE SCALE GENOMIC DNA]</scope>
    <source>
        <strain evidence="4">ATCC 200175</strain>
    </source>
</reference>
<gene>
    <name evidence="3" type="ORF">PAXINDRAFT_18243</name>
</gene>
<feature type="transmembrane region" description="Helical" evidence="1">
    <location>
        <begin position="119"/>
        <end position="140"/>
    </location>
</feature>
<dbReference type="AlphaFoldDB" id="A0A0C9TLL7"/>
<feature type="transmembrane region" description="Helical" evidence="1">
    <location>
        <begin position="147"/>
        <end position="170"/>
    </location>
</feature>
<dbReference type="HOGENOM" id="CLU_035509_15_1_1"/>
<keyword evidence="1" id="KW-0472">Membrane</keyword>
<accession>A0A0C9TLL7</accession>
<evidence type="ECO:0000256" key="1">
    <source>
        <dbReference type="SAM" id="Phobius"/>
    </source>
</evidence>
<dbReference type="Pfam" id="PF20151">
    <property type="entry name" value="DUF6533"/>
    <property type="match status" value="1"/>
</dbReference>
<keyword evidence="1" id="KW-0812">Transmembrane</keyword>
<organism evidence="3 4">
    <name type="scientific">Paxillus involutus ATCC 200175</name>
    <dbReference type="NCBI Taxonomy" id="664439"/>
    <lineage>
        <taxon>Eukaryota</taxon>
        <taxon>Fungi</taxon>
        <taxon>Dikarya</taxon>
        <taxon>Basidiomycota</taxon>
        <taxon>Agaricomycotina</taxon>
        <taxon>Agaricomycetes</taxon>
        <taxon>Agaricomycetidae</taxon>
        <taxon>Boletales</taxon>
        <taxon>Paxilineae</taxon>
        <taxon>Paxillaceae</taxon>
        <taxon>Paxillus</taxon>
    </lineage>
</organism>
<feature type="transmembrane region" description="Helical" evidence="1">
    <location>
        <begin position="243"/>
        <end position="261"/>
    </location>
</feature>